<proteinExistence type="predicted"/>
<sequence length="498" mass="53924">MKSLINNKTLYKVAVGGFYLESNSFVGGETSLLDFKNQTFAQGEEISRNSAGSASEFAGAWDVLTQAGCELIPTLIAYSSPRPPMTKEALDTITETILQAIPIDVDGVYLMLHGSAWAHHEDDPEGVLLTKIRQKIGPNKFIAISLDLHAYFTEQMLKAVDIVSAYKTCPHLDLYETGARSAEILVQALRGEVKPKTVMAIAPMITPPEHHDHNRAPFKTLMDATRKTQSGKVLIASLLATQPWLNVPELTWKAIITVDGDVEYGQKQAQELIDQAWALRKEFLSVTAKPVAIAFEEALAMGTPTVIADMGDATNGGSLGDSTEVLRVALASKSSGSVAVSITEPKAVLICEKSVGQKVQLTIGSGQPGSYNEKVLVNAKVIATANKKISYTHPAALDVVDDPGLSALIEVDHPTIEIYIVLHSQPVRVIDPVIYELFDLKVGEIGVLQGKSHVSFIPGFARITPRYVLADTLGPTAANLPSLPFTKRMKPLYPFEDI</sequence>
<organism evidence="3">
    <name type="scientific">freshwater metagenome</name>
    <dbReference type="NCBI Taxonomy" id="449393"/>
    <lineage>
        <taxon>unclassified sequences</taxon>
        <taxon>metagenomes</taxon>
        <taxon>ecological metagenomes</taxon>
    </lineage>
</organism>
<evidence type="ECO:0000313" key="3">
    <source>
        <dbReference type="EMBL" id="CAB4783597.1"/>
    </source>
</evidence>
<dbReference type="InterPro" id="IPR010799">
    <property type="entry name" value="MlrC_C"/>
</dbReference>
<feature type="domain" description="Microcystin LR degradation protein MlrC N-terminal" evidence="2">
    <location>
        <begin position="12"/>
        <end position="290"/>
    </location>
</feature>
<dbReference type="InterPro" id="IPR015995">
    <property type="entry name" value="MlrC_N"/>
</dbReference>
<protein>
    <submittedName>
        <fullName evidence="3">Unannotated protein</fullName>
    </submittedName>
</protein>
<gene>
    <name evidence="3" type="ORF">UFOPK2931_00938</name>
</gene>
<dbReference type="AlphaFoldDB" id="A0A6J6WN29"/>
<accession>A0A6J6WN29</accession>
<dbReference type="Pfam" id="PF07171">
    <property type="entry name" value="MlrC_C"/>
    <property type="match status" value="1"/>
</dbReference>
<reference evidence="3" key="1">
    <citation type="submission" date="2020-05" db="EMBL/GenBank/DDBJ databases">
        <authorList>
            <person name="Chiriac C."/>
            <person name="Salcher M."/>
            <person name="Ghai R."/>
            <person name="Kavagutti S V."/>
        </authorList>
    </citation>
    <scope>NUCLEOTIDE SEQUENCE</scope>
</reference>
<name>A0A6J6WN29_9ZZZZ</name>
<evidence type="ECO:0000259" key="2">
    <source>
        <dbReference type="Pfam" id="PF07364"/>
    </source>
</evidence>
<dbReference type="Pfam" id="PF07364">
    <property type="entry name" value="DUF1485"/>
    <property type="match status" value="1"/>
</dbReference>
<feature type="domain" description="Microcystin LR degradation protein MlrC C-terminal" evidence="1">
    <location>
        <begin position="307"/>
        <end position="487"/>
    </location>
</feature>
<dbReference type="EMBL" id="CAEZZZ010000071">
    <property type="protein sequence ID" value="CAB4783597.1"/>
    <property type="molecule type" value="Genomic_DNA"/>
</dbReference>
<evidence type="ECO:0000259" key="1">
    <source>
        <dbReference type="Pfam" id="PF07171"/>
    </source>
</evidence>